<keyword evidence="1" id="KW-1133">Transmembrane helix</keyword>
<feature type="transmembrane region" description="Helical" evidence="1">
    <location>
        <begin position="36"/>
        <end position="55"/>
    </location>
</feature>
<dbReference type="EMBL" id="CAJNOK010022204">
    <property type="protein sequence ID" value="CAF1344400.1"/>
    <property type="molecule type" value="Genomic_DNA"/>
</dbReference>
<gene>
    <name evidence="2" type="ORF">OVA965_LOCUS30498</name>
    <name evidence="3" type="ORF">TMI583_LOCUS31298</name>
</gene>
<feature type="transmembrane region" description="Helical" evidence="1">
    <location>
        <begin position="129"/>
        <end position="149"/>
    </location>
</feature>
<sequence length="213" mass="24697">MPSIVLPPPVNDDDVNDSGGSSMIKKEIISSSPSSAYWRIILSPLSWYHCFILIYHTKARNRKDLLTYRSLLILQILLLTIWCYLYWMIVFDSGYYLTLLGQVSTKKLNVNDARIEYDHLIWKTCLRTLFISIVFGLINTISCSLAALWRQRLGDQMYYLLFKGKNLMYGVNSSRAERKQRRLNKLVYLHSQSSVVGLMPVVLVRILYSIGFL</sequence>
<dbReference type="EMBL" id="CAJOBA010043831">
    <property type="protein sequence ID" value="CAF4155368.1"/>
    <property type="molecule type" value="Genomic_DNA"/>
</dbReference>
<proteinExistence type="predicted"/>
<keyword evidence="1" id="KW-0472">Membrane</keyword>
<keyword evidence="1" id="KW-0812">Transmembrane</keyword>
<evidence type="ECO:0000313" key="4">
    <source>
        <dbReference type="Proteomes" id="UP000677228"/>
    </source>
</evidence>
<comment type="caution">
    <text evidence="2">The sequence shown here is derived from an EMBL/GenBank/DDBJ whole genome shotgun (WGS) entry which is preliminary data.</text>
</comment>
<protein>
    <submittedName>
        <fullName evidence="2">Uncharacterized protein</fullName>
    </submittedName>
</protein>
<dbReference type="AlphaFoldDB" id="A0A8S2EXT2"/>
<feature type="transmembrane region" description="Helical" evidence="1">
    <location>
        <begin position="67"/>
        <end position="89"/>
    </location>
</feature>
<dbReference type="Proteomes" id="UP000682733">
    <property type="component" value="Unassembled WGS sequence"/>
</dbReference>
<name>A0A8S2EXT2_9BILA</name>
<organism evidence="2 4">
    <name type="scientific">Didymodactylos carnosus</name>
    <dbReference type="NCBI Taxonomy" id="1234261"/>
    <lineage>
        <taxon>Eukaryota</taxon>
        <taxon>Metazoa</taxon>
        <taxon>Spiralia</taxon>
        <taxon>Gnathifera</taxon>
        <taxon>Rotifera</taxon>
        <taxon>Eurotatoria</taxon>
        <taxon>Bdelloidea</taxon>
        <taxon>Philodinida</taxon>
        <taxon>Philodinidae</taxon>
        <taxon>Didymodactylos</taxon>
    </lineage>
</organism>
<evidence type="ECO:0000313" key="2">
    <source>
        <dbReference type="EMBL" id="CAF1344400.1"/>
    </source>
</evidence>
<evidence type="ECO:0000313" key="3">
    <source>
        <dbReference type="EMBL" id="CAF4155368.1"/>
    </source>
</evidence>
<reference evidence="2" key="1">
    <citation type="submission" date="2021-02" db="EMBL/GenBank/DDBJ databases">
        <authorList>
            <person name="Nowell W R."/>
        </authorList>
    </citation>
    <scope>NUCLEOTIDE SEQUENCE</scope>
</reference>
<dbReference type="Proteomes" id="UP000677228">
    <property type="component" value="Unassembled WGS sequence"/>
</dbReference>
<accession>A0A8S2EXT2</accession>
<feature type="transmembrane region" description="Helical" evidence="1">
    <location>
        <begin position="186"/>
        <end position="208"/>
    </location>
</feature>
<evidence type="ECO:0000256" key="1">
    <source>
        <dbReference type="SAM" id="Phobius"/>
    </source>
</evidence>